<protein>
    <recommendedName>
        <fullName evidence="9">Ferredoxin</fullName>
    </recommendedName>
</protein>
<gene>
    <name evidence="11" type="ORF">FL622_03965</name>
</gene>
<comment type="caution">
    <text evidence="11">The sequence shown here is derived from an EMBL/GenBank/DDBJ whole genome shotgun (WGS) entry which is preliminary data.</text>
</comment>
<dbReference type="GO" id="GO:0009055">
    <property type="term" value="F:electron transfer activity"/>
    <property type="evidence" value="ECO:0007669"/>
    <property type="project" value="UniProtKB-UniRule"/>
</dbReference>
<dbReference type="SUPFAM" id="SSF54862">
    <property type="entry name" value="4Fe-4S ferredoxins"/>
    <property type="match status" value="1"/>
</dbReference>
<dbReference type="InterPro" id="IPR017896">
    <property type="entry name" value="4Fe4S_Fe-S-bd"/>
</dbReference>
<feature type="domain" description="4Fe-4S ferredoxin-type" evidence="10">
    <location>
        <begin position="3"/>
        <end position="31"/>
    </location>
</feature>
<evidence type="ECO:0000256" key="2">
    <source>
        <dbReference type="ARBA" id="ARBA00003532"/>
    </source>
</evidence>
<dbReference type="EMBL" id="VJVV01000002">
    <property type="protein sequence ID" value="TRO83246.1"/>
    <property type="molecule type" value="Genomic_DNA"/>
</dbReference>
<evidence type="ECO:0000256" key="4">
    <source>
        <dbReference type="ARBA" id="ARBA00022485"/>
    </source>
</evidence>
<evidence type="ECO:0000256" key="9">
    <source>
        <dbReference type="RuleBase" id="RU368020"/>
    </source>
</evidence>
<dbReference type="PRINTS" id="PR00352">
    <property type="entry name" value="3FE4SFRDOXIN"/>
</dbReference>
<evidence type="ECO:0000256" key="8">
    <source>
        <dbReference type="ARBA" id="ARBA00023014"/>
    </source>
</evidence>
<dbReference type="InterPro" id="IPR052395">
    <property type="entry name" value="ET_Ferredoxin"/>
</dbReference>
<dbReference type="PROSITE" id="PS51379">
    <property type="entry name" value="4FE4S_FER_2"/>
    <property type="match status" value="1"/>
</dbReference>
<dbReference type="Proteomes" id="UP000317155">
    <property type="component" value="Unassembled WGS sequence"/>
</dbReference>
<dbReference type="RefSeq" id="WP_092055982.1">
    <property type="nucleotide sequence ID" value="NZ_FOJJ01000012.1"/>
</dbReference>
<comment type="cofactor">
    <cofactor evidence="1">
        <name>[4Fe-4S] cluster</name>
        <dbReference type="ChEBI" id="CHEBI:49883"/>
    </cofactor>
</comment>
<evidence type="ECO:0000259" key="10">
    <source>
        <dbReference type="PROSITE" id="PS51379"/>
    </source>
</evidence>
<evidence type="ECO:0000313" key="11">
    <source>
        <dbReference type="EMBL" id="TRO83246.1"/>
    </source>
</evidence>
<dbReference type="OrthoDB" id="9803319at2"/>
<accession>A0A550JJ55</accession>
<evidence type="ECO:0000256" key="6">
    <source>
        <dbReference type="ARBA" id="ARBA00022982"/>
    </source>
</evidence>
<dbReference type="GO" id="GO:0005506">
    <property type="term" value="F:iron ion binding"/>
    <property type="evidence" value="ECO:0007669"/>
    <property type="project" value="UniProtKB-UniRule"/>
</dbReference>
<evidence type="ECO:0000256" key="7">
    <source>
        <dbReference type="ARBA" id="ARBA00023004"/>
    </source>
</evidence>
<name>A0A550JJ55_9BACT</name>
<keyword evidence="3 9" id="KW-0813">Transport</keyword>
<evidence type="ECO:0000313" key="12">
    <source>
        <dbReference type="Proteomes" id="UP000317155"/>
    </source>
</evidence>
<evidence type="ECO:0000256" key="1">
    <source>
        <dbReference type="ARBA" id="ARBA00001966"/>
    </source>
</evidence>
<dbReference type="Pfam" id="PF13370">
    <property type="entry name" value="Fer4_13"/>
    <property type="match status" value="1"/>
</dbReference>
<sequence length="63" mass="6896">MARIAYVDQDACISCNLCADTLPDVFRMNDAGLAEVYDPRGASEEAIQETMDACPVACIHWKS</sequence>
<dbReference type="InterPro" id="IPR001080">
    <property type="entry name" value="3Fe4S_ferredoxin"/>
</dbReference>
<keyword evidence="12" id="KW-1185">Reference proteome</keyword>
<dbReference type="PANTHER" id="PTHR39163:SF1">
    <property type="entry name" value="FERREDOXIN"/>
    <property type="match status" value="1"/>
</dbReference>
<keyword evidence="7 9" id="KW-0408">Iron</keyword>
<keyword evidence="5 9" id="KW-0479">Metal-binding</keyword>
<keyword evidence="8 9" id="KW-0411">Iron-sulfur</keyword>
<evidence type="ECO:0000256" key="3">
    <source>
        <dbReference type="ARBA" id="ARBA00022448"/>
    </source>
</evidence>
<keyword evidence="6 9" id="KW-0249">Electron transport</keyword>
<keyword evidence="4" id="KW-0004">4Fe-4S</keyword>
<dbReference type="Gene3D" id="3.30.70.20">
    <property type="match status" value="1"/>
</dbReference>
<dbReference type="PANTHER" id="PTHR39163">
    <property type="entry name" value="FERREDOXIN"/>
    <property type="match status" value="1"/>
</dbReference>
<comment type="function">
    <text evidence="2 9">Ferredoxins are iron-sulfur proteins that transfer electrons in a wide variety of metabolic reactions.</text>
</comment>
<proteinExistence type="predicted"/>
<dbReference type="GO" id="GO:0051539">
    <property type="term" value="F:4 iron, 4 sulfur cluster binding"/>
    <property type="evidence" value="ECO:0007669"/>
    <property type="project" value="UniProtKB-KW"/>
</dbReference>
<organism evidence="11 12">
    <name type="scientific">Trichloromonas acetexigens</name>
    <dbReference type="NCBI Taxonomy" id="38815"/>
    <lineage>
        <taxon>Bacteria</taxon>
        <taxon>Pseudomonadati</taxon>
        <taxon>Thermodesulfobacteriota</taxon>
        <taxon>Desulfuromonadia</taxon>
        <taxon>Desulfuromonadales</taxon>
        <taxon>Trichloromonadaceae</taxon>
        <taxon>Trichloromonas</taxon>
    </lineage>
</organism>
<evidence type="ECO:0000256" key="5">
    <source>
        <dbReference type="ARBA" id="ARBA00022723"/>
    </source>
</evidence>
<reference evidence="11 12" key="1">
    <citation type="submission" date="2019-07" db="EMBL/GenBank/DDBJ databases">
        <title>Insights of Desulfuromonas acetexigens electromicrobiology.</title>
        <authorList>
            <person name="Katuri K."/>
            <person name="Sapireddy V."/>
            <person name="Shaw D.R."/>
            <person name="Saikaly P."/>
        </authorList>
    </citation>
    <scope>NUCLEOTIDE SEQUENCE [LARGE SCALE GENOMIC DNA]</scope>
    <source>
        <strain evidence="11 12">2873</strain>
    </source>
</reference>
<dbReference type="AlphaFoldDB" id="A0A550JJ55"/>